<gene>
    <name evidence="2" type="ORF">GT409_13725</name>
</gene>
<keyword evidence="3" id="KW-1185">Reference proteome</keyword>
<dbReference type="Proteomes" id="UP000464954">
    <property type="component" value="Chromosome"/>
</dbReference>
<evidence type="ECO:0000313" key="3">
    <source>
        <dbReference type="Proteomes" id="UP000464954"/>
    </source>
</evidence>
<evidence type="ECO:0000256" key="1">
    <source>
        <dbReference type="SAM" id="SignalP"/>
    </source>
</evidence>
<organism evidence="2 3">
    <name type="scientific">Tichowtungia aerotolerans</name>
    <dbReference type="NCBI Taxonomy" id="2697043"/>
    <lineage>
        <taxon>Bacteria</taxon>
        <taxon>Pseudomonadati</taxon>
        <taxon>Kiritimatiellota</taxon>
        <taxon>Tichowtungiia</taxon>
        <taxon>Tichowtungiales</taxon>
        <taxon>Tichowtungiaceae</taxon>
        <taxon>Tichowtungia</taxon>
    </lineage>
</organism>
<dbReference type="EMBL" id="CP047593">
    <property type="protein sequence ID" value="QHI70452.1"/>
    <property type="molecule type" value="Genomic_DNA"/>
</dbReference>
<accession>A0A6P1M8V2</accession>
<dbReference type="RefSeq" id="WP_160629629.1">
    <property type="nucleotide sequence ID" value="NZ_CP047593.1"/>
</dbReference>
<protein>
    <recommendedName>
        <fullName evidence="4">Lipoprotein</fullName>
    </recommendedName>
</protein>
<dbReference type="KEGG" id="taer:GT409_13725"/>
<sequence length="198" mass="22166">MRKIILFLSGLLFLTTGCATTAQEKAINIVNAGAVNAELLERVRAFAEKELHVRVRTEENQSLAGPKDFQTLEKAAEKAKSESDITFIVLADLPHDEHLKVYPESGIGIVNAHPLQTDDAEKFARRIQRMVMRAAAFCFELPPTPDPFCVTRDYRSLEDLDRMGINYSPPWQKRYADEAAKRGLKPVQPSVATPPFAK</sequence>
<dbReference type="Gene3D" id="3.40.390.10">
    <property type="entry name" value="Collagenase (Catalytic Domain)"/>
    <property type="match status" value="1"/>
</dbReference>
<name>A0A6P1M8V2_9BACT</name>
<evidence type="ECO:0000313" key="2">
    <source>
        <dbReference type="EMBL" id="QHI70452.1"/>
    </source>
</evidence>
<feature type="chain" id="PRO_5026857907" description="Lipoprotein" evidence="1">
    <location>
        <begin position="22"/>
        <end position="198"/>
    </location>
</feature>
<proteinExistence type="predicted"/>
<dbReference type="PROSITE" id="PS51257">
    <property type="entry name" value="PROKAR_LIPOPROTEIN"/>
    <property type="match status" value="1"/>
</dbReference>
<dbReference type="InterPro" id="IPR024079">
    <property type="entry name" value="MetalloPept_cat_dom_sf"/>
</dbReference>
<keyword evidence="1" id="KW-0732">Signal</keyword>
<feature type="signal peptide" evidence="1">
    <location>
        <begin position="1"/>
        <end position="21"/>
    </location>
</feature>
<evidence type="ECO:0008006" key="4">
    <source>
        <dbReference type="Google" id="ProtNLM"/>
    </source>
</evidence>
<dbReference type="GO" id="GO:0008237">
    <property type="term" value="F:metallopeptidase activity"/>
    <property type="evidence" value="ECO:0007669"/>
    <property type="project" value="InterPro"/>
</dbReference>
<dbReference type="AlphaFoldDB" id="A0A6P1M8V2"/>
<reference evidence="2 3" key="1">
    <citation type="submission" date="2020-01" db="EMBL/GenBank/DDBJ databases">
        <title>Ponticoccus aerotolerans gen. nov., sp. nov., an anaerobic bacterium and proposal of Ponticoccusceae fam. nov., Ponticoccusles ord. nov. and Ponticoccuse classis nov. in the phylum Kiritimatiellaeota.</title>
        <authorList>
            <person name="Zhou L.Y."/>
            <person name="Du Z.J."/>
        </authorList>
    </citation>
    <scope>NUCLEOTIDE SEQUENCE [LARGE SCALE GENOMIC DNA]</scope>
    <source>
        <strain evidence="2 3">S-5007</strain>
    </source>
</reference>